<dbReference type="Gene3D" id="1.10.150.240">
    <property type="entry name" value="Putative phosphatase, domain 2"/>
    <property type="match status" value="1"/>
</dbReference>
<dbReference type="InterPro" id="IPR036412">
    <property type="entry name" value="HAD-like_sf"/>
</dbReference>
<protein>
    <submittedName>
        <fullName evidence="1">(pine wood nematode) hypothetical protein</fullName>
    </submittedName>
</protein>
<dbReference type="Proteomes" id="UP000659654">
    <property type="component" value="Unassembled WGS sequence"/>
</dbReference>
<evidence type="ECO:0000313" key="5">
    <source>
        <dbReference type="WBParaSite" id="BXY_0581500.1"/>
    </source>
</evidence>
<organism evidence="3 5">
    <name type="scientific">Bursaphelenchus xylophilus</name>
    <name type="common">Pinewood nematode worm</name>
    <name type="synonym">Aphelenchoides xylophilus</name>
    <dbReference type="NCBI Taxonomy" id="6326"/>
    <lineage>
        <taxon>Eukaryota</taxon>
        <taxon>Metazoa</taxon>
        <taxon>Ecdysozoa</taxon>
        <taxon>Nematoda</taxon>
        <taxon>Chromadorea</taxon>
        <taxon>Rhabditida</taxon>
        <taxon>Tylenchina</taxon>
        <taxon>Tylenchomorpha</taxon>
        <taxon>Aphelenchoidea</taxon>
        <taxon>Aphelenchoididae</taxon>
        <taxon>Bursaphelenchus</taxon>
    </lineage>
</organism>
<sequence>MGGVYLRYKDPERVDRMLKSASPHAAGELRRYELGEITSKQMIAAFRAQLGSLKSAGGVSDVIAAKDANIIQAIEKLRDGGYTVGLLTNVGYSDESFSETDVRGIDKSHFDVIVESCKVKLRKPDPRIFMLTAEKVGAAPEECIFLDDLWANCKSAEACGMTAIEVVRGDTQTAVKTLEGLLGKQLS</sequence>
<dbReference type="InterPro" id="IPR023214">
    <property type="entry name" value="HAD_sf"/>
</dbReference>
<dbReference type="InterPro" id="IPR006439">
    <property type="entry name" value="HAD-SF_hydro_IA"/>
</dbReference>
<evidence type="ECO:0000313" key="2">
    <source>
        <dbReference type="EMBL" id="CAG9092606.1"/>
    </source>
</evidence>
<gene>
    <name evidence="1" type="ORF">BXYJ_LOCUS3040</name>
</gene>
<dbReference type="Proteomes" id="UP000582659">
    <property type="component" value="Unassembled WGS sequence"/>
</dbReference>
<dbReference type="eggNOG" id="KOG3085">
    <property type="taxonomic scope" value="Eukaryota"/>
</dbReference>
<dbReference type="EMBL" id="CAJFCV020000002">
    <property type="protein sequence ID" value="CAG9092606.1"/>
    <property type="molecule type" value="Genomic_DNA"/>
</dbReference>
<dbReference type="Pfam" id="PF00702">
    <property type="entry name" value="Hydrolase"/>
    <property type="match status" value="1"/>
</dbReference>
<evidence type="ECO:0000313" key="4">
    <source>
        <dbReference type="Proteomes" id="UP000659654"/>
    </source>
</evidence>
<dbReference type="PANTHER" id="PTHR47829:SF1">
    <property type="entry name" value="HAD FAMILY PHOSPHATASE"/>
    <property type="match status" value="1"/>
</dbReference>
<dbReference type="NCBIfam" id="TIGR01509">
    <property type="entry name" value="HAD-SF-IA-v3"/>
    <property type="match status" value="1"/>
</dbReference>
<dbReference type="WBParaSite" id="BXY_0581500.1">
    <property type="protein sequence ID" value="BXY_0581500.1"/>
    <property type="gene ID" value="BXY_0581500"/>
</dbReference>
<name>A0A1I7RYJ8_BURXY</name>
<reference evidence="5" key="1">
    <citation type="submission" date="2016-11" db="UniProtKB">
        <authorList>
            <consortium name="WormBaseParasite"/>
        </authorList>
    </citation>
    <scope>IDENTIFICATION</scope>
</reference>
<dbReference type="InterPro" id="IPR052898">
    <property type="entry name" value="ACAD10-like"/>
</dbReference>
<dbReference type="Gene3D" id="3.40.50.1000">
    <property type="entry name" value="HAD superfamily/HAD-like"/>
    <property type="match status" value="1"/>
</dbReference>
<accession>A0A1I7RYJ8</accession>
<dbReference type="Proteomes" id="UP000095284">
    <property type="component" value="Unplaced"/>
</dbReference>
<keyword evidence="4" id="KW-1185">Reference proteome</keyword>
<dbReference type="OrthoDB" id="408373at2759"/>
<reference evidence="2" key="2">
    <citation type="submission" date="2020-08" db="EMBL/GenBank/DDBJ databases">
        <authorList>
            <person name="Kikuchi T."/>
        </authorList>
    </citation>
    <scope>NUCLEOTIDE SEQUENCE</scope>
    <source>
        <strain evidence="1">Ka4C1</strain>
    </source>
</reference>
<proteinExistence type="predicted"/>
<dbReference type="AlphaFoldDB" id="A0A1I7RYJ8"/>
<dbReference type="PRINTS" id="PR00413">
    <property type="entry name" value="HADHALOGNASE"/>
</dbReference>
<dbReference type="SMR" id="A0A1I7RYJ8"/>
<dbReference type="SUPFAM" id="SSF56784">
    <property type="entry name" value="HAD-like"/>
    <property type="match status" value="1"/>
</dbReference>
<dbReference type="InterPro" id="IPR023198">
    <property type="entry name" value="PGP-like_dom2"/>
</dbReference>
<evidence type="ECO:0000313" key="1">
    <source>
        <dbReference type="EMBL" id="CAD5213458.1"/>
    </source>
</evidence>
<dbReference type="PANTHER" id="PTHR47829">
    <property type="entry name" value="HYDROLASE, PUTATIVE (AFU_ORTHOLOGUE AFUA_1G12880)-RELATED"/>
    <property type="match status" value="1"/>
</dbReference>
<evidence type="ECO:0000313" key="3">
    <source>
        <dbReference type="Proteomes" id="UP000095284"/>
    </source>
</evidence>
<dbReference type="CDD" id="cd02603">
    <property type="entry name" value="HAD_sEH-N_like"/>
    <property type="match status" value="1"/>
</dbReference>
<dbReference type="EMBL" id="CAJFDI010000002">
    <property type="protein sequence ID" value="CAD5213458.1"/>
    <property type="molecule type" value="Genomic_DNA"/>
</dbReference>